<protein>
    <submittedName>
        <fullName evidence="17">Methyl-CPG-binding domain 9</fullName>
    </submittedName>
</protein>
<evidence type="ECO:0000313" key="17">
    <source>
        <dbReference type="EMBL" id="GFY91056.1"/>
    </source>
</evidence>
<evidence type="ECO:0000256" key="3">
    <source>
        <dbReference type="ARBA" id="ARBA00022723"/>
    </source>
</evidence>
<dbReference type="GO" id="GO:0000785">
    <property type="term" value="C:chromatin"/>
    <property type="evidence" value="ECO:0007669"/>
    <property type="project" value="UniProtKB-ARBA"/>
</dbReference>
<dbReference type="Pfam" id="PF05964">
    <property type="entry name" value="FYRN"/>
    <property type="match status" value="1"/>
</dbReference>
<dbReference type="SUPFAM" id="SSF47370">
    <property type="entry name" value="Bromodomain"/>
    <property type="match status" value="1"/>
</dbReference>
<feature type="coiled-coil region" evidence="13">
    <location>
        <begin position="1351"/>
        <end position="1385"/>
    </location>
</feature>
<dbReference type="CDD" id="cd04369">
    <property type="entry name" value="Bromodomain"/>
    <property type="match status" value="1"/>
</dbReference>
<dbReference type="Pfam" id="PF02791">
    <property type="entry name" value="DDT"/>
    <property type="match status" value="1"/>
</dbReference>
<feature type="domain" description="Bromo" evidence="15">
    <location>
        <begin position="972"/>
        <end position="1023"/>
    </location>
</feature>
<organism evidence="17 18">
    <name type="scientific">Actinidia rufa</name>
    <dbReference type="NCBI Taxonomy" id="165716"/>
    <lineage>
        <taxon>Eukaryota</taxon>
        <taxon>Viridiplantae</taxon>
        <taxon>Streptophyta</taxon>
        <taxon>Embryophyta</taxon>
        <taxon>Tracheophyta</taxon>
        <taxon>Spermatophyta</taxon>
        <taxon>Magnoliopsida</taxon>
        <taxon>eudicotyledons</taxon>
        <taxon>Gunneridae</taxon>
        <taxon>Pentapetalae</taxon>
        <taxon>asterids</taxon>
        <taxon>Ericales</taxon>
        <taxon>Actinidiaceae</taxon>
        <taxon>Actinidia</taxon>
    </lineage>
</organism>
<evidence type="ECO:0000256" key="7">
    <source>
        <dbReference type="ARBA" id="ARBA00023117"/>
    </source>
</evidence>
<feature type="region of interest" description="Disordered" evidence="14">
    <location>
        <begin position="2231"/>
        <end position="2264"/>
    </location>
</feature>
<feature type="compositionally biased region" description="Polar residues" evidence="14">
    <location>
        <begin position="2393"/>
        <end position="2404"/>
    </location>
</feature>
<evidence type="ECO:0000256" key="5">
    <source>
        <dbReference type="ARBA" id="ARBA00022833"/>
    </source>
</evidence>
<evidence type="ECO:0000256" key="6">
    <source>
        <dbReference type="ARBA" id="ARBA00023015"/>
    </source>
</evidence>
<dbReference type="Gene3D" id="3.30.160.360">
    <property type="match status" value="1"/>
</dbReference>
<feature type="region of interest" description="Disordered" evidence="14">
    <location>
        <begin position="1947"/>
        <end position="1973"/>
    </location>
</feature>
<keyword evidence="2" id="KW-0808">Transferase</keyword>
<dbReference type="InterPro" id="IPR019787">
    <property type="entry name" value="Znf_PHD-finger"/>
</dbReference>
<dbReference type="PROSITE" id="PS51543">
    <property type="entry name" value="FYRC"/>
    <property type="match status" value="1"/>
</dbReference>
<dbReference type="PROSITE" id="PS51542">
    <property type="entry name" value="FYRN"/>
    <property type="match status" value="1"/>
</dbReference>
<dbReference type="PANTHER" id="PTHR47162">
    <property type="entry name" value="OS02G0192300 PROTEIN"/>
    <property type="match status" value="1"/>
</dbReference>
<feature type="domain" description="PHD-type" evidence="16">
    <location>
        <begin position="1080"/>
        <end position="1130"/>
    </location>
</feature>
<comment type="caution">
    <text evidence="17">The sequence shown here is derived from an EMBL/GenBank/DDBJ whole genome shotgun (WGS) entry which is preliminary data.</text>
</comment>
<dbReference type="InterPro" id="IPR001965">
    <property type="entry name" value="Znf_PHD"/>
</dbReference>
<evidence type="ECO:0000259" key="16">
    <source>
        <dbReference type="PROSITE" id="PS50016"/>
    </source>
</evidence>
<dbReference type="Pfam" id="PF00439">
    <property type="entry name" value="Bromodomain"/>
    <property type="match status" value="1"/>
</dbReference>
<feature type="region of interest" description="Disordered" evidence="14">
    <location>
        <begin position="2386"/>
        <end position="2408"/>
    </location>
</feature>
<sequence length="2476" mass="278032">MQPGRDISILGHSLNAPMTTSNMLYLENGFNLLKASRGVAQIPKSGFEDIMQHMLGKASKEADLGLLGDGWHVEFIFCKDRCKTFAVYCAPDGSRSDGLAAQLKGLYSESGGKEFSRFSKANKHMENQNTPRSSSFAGIPSGIGMLGHQTAKFESSRSTAEVNSMDHGHCGPGLRQDVCPLQFEDFMVLSLGKVDRRPSYHNTSRIWPVGYRSYWHDKITGSIFVSEVVDGGDAGPNFKVQRYPCSAQPIPISTTVLFRKNSESYGRPDKVANDDSTTSKVNNSTRESSYFPQRYVHIAPDDLGLGDCIGEFSVEGRSSSLVWEKASGTLLRTCYEVHKQIGRLQFRCKHNVNGVNAKEAENVDSLSKYSYLSGPTDVLHLVQSNNELYTFGEMMMKWLRQDRFGLDEEFVQELLEQLPGLVEDSEMNKSFPVGKSISAKLPAYLIGDVLQAWEFLWRFSEVLGLKEAFSFQELETELMNPWLETINPLEGAGNEIKNCGDFTLCTGSALRKAHSSLLKVVVGELLLKVARYVDPNSDAEECKLRRGRRKDTDNSIASKKLKLDMLQINELTWPELARRYILVILSMGGKLDSGEITRRESSKIFHCLQGDGGTLCGSLTGVAGMEADAKRVVNIVRILLGRDQVLVVSHVLAADDAMIFSEAERSSEGFADSMGSKMGTLPLIRQFFEEETLSSLKYCNGDKAHPDWKGSMFGFTHLPVRAGVYCVPAVIGVVRQRFKIKNYWQQMCCLSFCMAQGSPGEGRINVVRQGIGKFFARLILSKHEIHTNLRDPQFLAEASKQVFGSVKKKSDFVCTDQVKSDAMSNPKMIEVNGIEVPEWVQVLEPVRKLPTNVGARIRKCVHEALLKNPPEWAKKIMEHSISKEVYKGNASGPTKRAIVSLLADVGQKNLEPKPEKKEKVKRVNTISDLIMKQCRIVLRRIAAEDEERVFFNLLGRTLVNVNDNDDEGLLGYPAMVSRPLDFRTIDIRLFAGAYGGSHEAFLEDVREVWNNIRTAYADQSDLIDLAESLSTKFEVMYEKEVQEFAESANSLSSNDESKPEIADRLMHANESSIPKAPWDEGVCKVCGVDKDDDNVLLCDKCDSEYHTYCLSPPLARIPEGNWYCPSCVAGQFKSQGASHGTRVNWCRKKRYQGDFTRNFMETLSGLSRTLGSKEYWDFNVEERVLLLKFLCDETLNSSILRDHLEQCAHMSADLQHKLRFLSSEWKNLKCREEILAANLEKANAVHNRVGELAPDVLGYVLNTEGKLTGKLPNWQDELTPSHPQQQKNGTRGENAWNPLGAHQGLKDGITGRTHMAEYLPLVHVNAEHLLNGHHSTFQSDASVLPENDLEMISLKHELSLLQDSIASLEAELQKVSLRKEILGRDSTGRAYWCFDRADISSVMMVNGSVGEEQNKLSEHGGPCNSNLRTPHYGLENPSSSRGPRMSSMCQYAQNNGTATSAWVSYQSDTEIGEVLRWLRDGDARERELKESILHWQRNNLKDSNSAEKNIQNEKQPDCSKLSNGAKAADPTFLVTKAVTALENKYGPCFGSDDTDISKERGQKGKVTCEGRMCRCECLEPNWPSRHHCLLCHRTFSTSEELEKHNDGKCNEGSVITKNKKVNEDSLKGKTMATEASVKKYPDDNGISKASKNEKNEIGFDVSKFQDPECPYDFKEISTKFVTLNSLRELVRDVGLIGSSGTPTFVPSESPYLSDPTLRLVPSKKNEVNSGNESTNVENQSINRTQIEMGMDFDSGSSNFPKYFGNDRDEKISKVERLIYNSTNERDQWSSIKNRSIAVRVGNSFAVPESSSRRLVGRVSLILKQLKINLLDMDAALPEEALRPSISNFKKRSAWRTFVKSAGSFYEQMFLLSPPLLFVFYTLDAAIKFEKPSPTSDSTGIRKSGSWPAPYQCTTKGPYFAGQSEVLEGALGSRSTFRFWHQRVDASEQRSDAEARSSGPASTPADASELGKWRCGRTRRSMGGDIPRADLGCSPGLVKKNLEILMQYPDEAPTFDGRPDPKASIDWVHDMNRFFDWHKLSDDRKVRFAKLKLISRAKFFWLSTEAQRRKSITDWTEMIEVLSNKYIPHSYQDRLASMEQQKNLEAMQKSKNQIIEVLEQIENISNELREIKTKMQQFKKETKAAIIIQTHWRCHKLDSVIESMKERPGTVDDLVGRSDLPFTAEVTAEPLLSKFKKAFDGTKDPMDYLETCKAYIGVELMDIGIIVFEKPSPNSDSTEIPKSGEQEEGTLSKLDTTNNTKESSPQIQKTLMIQLTLQNQKPDQTKGEKTPGGRTLCRVWLTIVAMFWLMGLSPNVGKHEDICCNASLSRASTEYIAKTHLRIAAEISACMEAKEKKTGRLVLDWDKLLPRQDDEPPPVLVVTTAAAADERKQSPPSEGGDQQDQSQREDILRMSDRKIEEAIIRQRHSIETLSLKLGDKGAKLRAHLKRLEEEMERRKQRRLQKVHFIHSEPMAIA</sequence>
<keyword evidence="18" id="KW-1185">Reference proteome</keyword>
<keyword evidence="6" id="KW-0805">Transcription regulation</keyword>
<reference evidence="17 18" key="1">
    <citation type="submission" date="2019-07" db="EMBL/GenBank/DDBJ databases">
        <title>De Novo Assembly of kiwifruit Actinidia rufa.</title>
        <authorList>
            <person name="Sugita-Konishi S."/>
            <person name="Sato K."/>
            <person name="Mori E."/>
            <person name="Abe Y."/>
            <person name="Kisaki G."/>
            <person name="Hamano K."/>
            <person name="Suezawa K."/>
            <person name="Otani M."/>
            <person name="Fukuda T."/>
            <person name="Manabe T."/>
            <person name="Gomi K."/>
            <person name="Tabuchi M."/>
            <person name="Akimitsu K."/>
            <person name="Kataoka I."/>
        </authorList>
    </citation>
    <scope>NUCLEOTIDE SEQUENCE [LARGE SCALE GENOMIC DNA]</scope>
    <source>
        <strain evidence="18">cv. Fuchu</strain>
    </source>
</reference>
<dbReference type="PANTHER" id="PTHR47162:SF10">
    <property type="entry name" value="METHYL-CPG-BINDING DOMAIN-CONTAINING PROTEIN 9 ISOFORM X1"/>
    <property type="match status" value="1"/>
</dbReference>
<dbReference type="GO" id="GO:0003677">
    <property type="term" value="F:DNA binding"/>
    <property type="evidence" value="ECO:0007669"/>
    <property type="project" value="UniProtKB-KW"/>
</dbReference>
<dbReference type="PROSITE" id="PS50014">
    <property type="entry name" value="BROMODOMAIN_2"/>
    <property type="match status" value="1"/>
</dbReference>
<dbReference type="GO" id="GO:0140993">
    <property type="term" value="F:histone modifying activity"/>
    <property type="evidence" value="ECO:0007669"/>
    <property type="project" value="UniProtKB-ARBA"/>
</dbReference>
<dbReference type="GO" id="GO:0016740">
    <property type="term" value="F:transferase activity"/>
    <property type="evidence" value="ECO:0007669"/>
    <property type="project" value="UniProtKB-KW"/>
</dbReference>
<feature type="region of interest" description="Disordered" evidence="14">
    <location>
        <begin position="266"/>
        <end position="285"/>
    </location>
</feature>
<feature type="region of interest" description="Disordered" evidence="14">
    <location>
        <begin position="1503"/>
        <end position="1524"/>
    </location>
</feature>
<evidence type="ECO:0000256" key="11">
    <source>
        <dbReference type="PROSITE-ProRule" id="PRU00035"/>
    </source>
</evidence>
<keyword evidence="9" id="KW-0804">Transcription</keyword>
<dbReference type="CDD" id="cd15519">
    <property type="entry name" value="PHD1_Lid2p_like"/>
    <property type="match status" value="1"/>
</dbReference>
<dbReference type="Gene3D" id="3.30.40.10">
    <property type="entry name" value="Zinc/RING finger domain, C3HC4 (zinc finger)"/>
    <property type="match status" value="1"/>
</dbReference>
<keyword evidence="4 12" id="KW-0863">Zinc-finger</keyword>
<dbReference type="InterPro" id="IPR019786">
    <property type="entry name" value="Zinc_finger_PHD-type_CS"/>
</dbReference>
<name>A0A7J0EXZ5_9ERIC</name>
<evidence type="ECO:0000313" key="18">
    <source>
        <dbReference type="Proteomes" id="UP000585474"/>
    </source>
</evidence>
<dbReference type="InterPro" id="IPR018501">
    <property type="entry name" value="DDT_dom"/>
</dbReference>
<dbReference type="SMART" id="SM00297">
    <property type="entry name" value="BROMO"/>
    <property type="match status" value="1"/>
</dbReference>
<dbReference type="InterPro" id="IPR028941">
    <property type="entry name" value="WHIM2_dom"/>
</dbReference>
<proteinExistence type="predicted"/>
<keyword evidence="7 11" id="KW-0103">Bromodomain</keyword>
<dbReference type="InterPro" id="IPR001487">
    <property type="entry name" value="Bromodomain"/>
</dbReference>
<evidence type="ECO:0000256" key="8">
    <source>
        <dbReference type="ARBA" id="ARBA00023125"/>
    </source>
</evidence>
<dbReference type="Pfam" id="PF15612">
    <property type="entry name" value="WHIM1"/>
    <property type="match status" value="1"/>
</dbReference>
<gene>
    <name evidence="17" type="ORF">Acr_07g0012520</name>
</gene>
<dbReference type="InterPro" id="IPR003888">
    <property type="entry name" value="FYrich_N"/>
</dbReference>
<feature type="compositionally biased region" description="Polar residues" evidence="14">
    <location>
        <begin position="274"/>
        <end position="285"/>
    </location>
</feature>
<evidence type="ECO:0000256" key="13">
    <source>
        <dbReference type="SAM" id="Coils"/>
    </source>
</evidence>
<dbReference type="InterPro" id="IPR036427">
    <property type="entry name" value="Bromodomain-like_sf"/>
</dbReference>
<dbReference type="InterPro" id="IPR013083">
    <property type="entry name" value="Znf_RING/FYVE/PHD"/>
</dbReference>
<dbReference type="Proteomes" id="UP000585474">
    <property type="component" value="Unassembled WGS sequence"/>
</dbReference>
<feature type="coiled-coil region" evidence="13">
    <location>
        <begin position="2103"/>
        <end position="2140"/>
    </location>
</feature>
<comment type="subcellular location">
    <subcellularLocation>
        <location evidence="1">Nucleus</location>
    </subcellularLocation>
</comment>
<keyword evidence="13" id="KW-0175">Coiled coil</keyword>
<evidence type="ECO:0000256" key="14">
    <source>
        <dbReference type="SAM" id="MobiDB-lite"/>
    </source>
</evidence>
<evidence type="ECO:0000259" key="15">
    <source>
        <dbReference type="PROSITE" id="PS50014"/>
    </source>
</evidence>
<evidence type="ECO:0000256" key="12">
    <source>
        <dbReference type="PROSITE-ProRule" id="PRU00146"/>
    </source>
</evidence>
<feature type="compositionally biased region" description="Polar residues" evidence="14">
    <location>
        <begin position="1276"/>
        <end position="1291"/>
    </location>
</feature>
<dbReference type="Pfam" id="PF15613">
    <property type="entry name" value="WSD"/>
    <property type="match status" value="1"/>
</dbReference>
<dbReference type="EMBL" id="BJWL01000007">
    <property type="protein sequence ID" value="GFY91056.1"/>
    <property type="molecule type" value="Genomic_DNA"/>
</dbReference>
<dbReference type="OrthoDB" id="1903104at2759"/>
<evidence type="ECO:0000256" key="4">
    <source>
        <dbReference type="ARBA" id="ARBA00022771"/>
    </source>
</evidence>
<dbReference type="PROSITE" id="PS01359">
    <property type="entry name" value="ZF_PHD_1"/>
    <property type="match status" value="1"/>
</dbReference>
<dbReference type="PROSITE" id="PS50016">
    <property type="entry name" value="ZF_PHD_2"/>
    <property type="match status" value="1"/>
</dbReference>
<dbReference type="GO" id="GO:0048731">
    <property type="term" value="P:system development"/>
    <property type="evidence" value="ECO:0007669"/>
    <property type="project" value="UniProtKB-ARBA"/>
</dbReference>
<dbReference type="InterPro" id="IPR011011">
    <property type="entry name" value="Znf_FYVE_PHD"/>
</dbReference>
<evidence type="ECO:0000256" key="1">
    <source>
        <dbReference type="ARBA" id="ARBA00004123"/>
    </source>
</evidence>
<dbReference type="SUPFAM" id="SSF57903">
    <property type="entry name" value="FYVE/PHD zinc finger"/>
    <property type="match status" value="1"/>
</dbReference>
<keyword evidence="5" id="KW-0862">Zinc</keyword>
<evidence type="ECO:0000256" key="9">
    <source>
        <dbReference type="ARBA" id="ARBA00023163"/>
    </source>
</evidence>
<feature type="region of interest" description="Disordered" evidence="14">
    <location>
        <begin position="1271"/>
        <end position="1297"/>
    </location>
</feature>
<accession>A0A7J0EXZ5</accession>
<dbReference type="GO" id="GO:0005634">
    <property type="term" value="C:nucleus"/>
    <property type="evidence" value="ECO:0007669"/>
    <property type="project" value="UniProtKB-SubCell"/>
</dbReference>
<evidence type="ECO:0000256" key="10">
    <source>
        <dbReference type="ARBA" id="ARBA00023242"/>
    </source>
</evidence>
<keyword evidence="8" id="KW-0238">DNA-binding</keyword>
<dbReference type="InterPro" id="IPR028942">
    <property type="entry name" value="WHIM1_dom"/>
</dbReference>
<dbReference type="Pfam" id="PF00628">
    <property type="entry name" value="PHD"/>
    <property type="match status" value="1"/>
</dbReference>
<keyword evidence="3" id="KW-0479">Metal-binding</keyword>
<dbReference type="GO" id="GO:0008270">
    <property type="term" value="F:zinc ion binding"/>
    <property type="evidence" value="ECO:0007669"/>
    <property type="project" value="UniProtKB-KW"/>
</dbReference>
<feature type="compositionally biased region" description="Polar residues" evidence="14">
    <location>
        <begin position="2252"/>
        <end position="2264"/>
    </location>
</feature>
<dbReference type="Gene3D" id="1.20.920.10">
    <property type="entry name" value="Bromodomain-like"/>
    <property type="match status" value="1"/>
</dbReference>
<keyword evidence="10" id="KW-0539">Nucleus</keyword>
<evidence type="ECO:0000256" key="2">
    <source>
        <dbReference type="ARBA" id="ARBA00022679"/>
    </source>
</evidence>
<dbReference type="SMART" id="SM00249">
    <property type="entry name" value="PHD"/>
    <property type="match status" value="1"/>
</dbReference>
<dbReference type="InterPro" id="IPR003889">
    <property type="entry name" value="FYrich_C"/>
</dbReference>